<feature type="signal peptide" evidence="4">
    <location>
        <begin position="1"/>
        <end position="24"/>
    </location>
</feature>
<gene>
    <name evidence="6" type="ORF">KPSA1_01673</name>
</gene>
<proteinExistence type="inferred from homology"/>
<dbReference type="AlphaFoldDB" id="A0A2V0QGG5"/>
<dbReference type="Pfam" id="PF00497">
    <property type="entry name" value="SBP_bac_3"/>
    <property type="match status" value="1"/>
</dbReference>
<dbReference type="SMART" id="SM00062">
    <property type="entry name" value="PBPb"/>
    <property type="match status" value="1"/>
</dbReference>
<dbReference type="EMBL" id="BGJZ01000084">
    <property type="protein sequence ID" value="GBH08302.1"/>
    <property type="molecule type" value="Genomic_DNA"/>
</dbReference>
<dbReference type="GO" id="GO:0030288">
    <property type="term" value="C:outer membrane-bounded periplasmic space"/>
    <property type="evidence" value="ECO:0007669"/>
    <property type="project" value="TreeGrafter"/>
</dbReference>
<name>A0A2V0QGG5_PSESF</name>
<evidence type="ECO:0000313" key="6">
    <source>
        <dbReference type="EMBL" id="GBH08302.1"/>
    </source>
</evidence>
<dbReference type="PANTHER" id="PTHR30085">
    <property type="entry name" value="AMINO ACID ABC TRANSPORTER PERMEASE"/>
    <property type="match status" value="1"/>
</dbReference>
<evidence type="ECO:0000256" key="4">
    <source>
        <dbReference type="SAM" id="SignalP"/>
    </source>
</evidence>
<dbReference type="InterPro" id="IPR051455">
    <property type="entry name" value="Bact_solute-bind_prot3"/>
</dbReference>
<protein>
    <recommendedName>
        <fullName evidence="5">Solute-binding protein family 3/N-terminal domain-containing protein</fullName>
    </recommendedName>
</protein>
<evidence type="ECO:0000313" key="7">
    <source>
        <dbReference type="Proteomes" id="UP000247480"/>
    </source>
</evidence>
<dbReference type="Gene3D" id="3.40.190.10">
    <property type="entry name" value="Periplasmic binding protein-like II"/>
    <property type="match status" value="2"/>
</dbReference>
<comment type="similarity">
    <text evidence="1">Belongs to the bacterial solute-binding protein 3 family.</text>
</comment>
<comment type="caution">
    <text evidence="6">The sequence shown here is derived from an EMBL/GenBank/DDBJ whole genome shotgun (WGS) entry which is preliminary data.</text>
</comment>
<evidence type="ECO:0000256" key="2">
    <source>
        <dbReference type="ARBA" id="ARBA00022448"/>
    </source>
</evidence>
<dbReference type="InterPro" id="IPR001638">
    <property type="entry name" value="Solute-binding_3/MltF_N"/>
</dbReference>
<keyword evidence="3 4" id="KW-0732">Signal</keyword>
<sequence>MVVMKMKILAGLFVALTLSSAVNAAESGALDQIKESKSITLGYRESSVPFAYLDNDQKPIGFSLDLCSNVVAAIQKKLGLSSLEVKYLPVNSANRMPLIKNGTITVECGGTSSSTERMKEVNFSVATFVSQPRWLVKTSSGFKKADDLKGKTVVVTQGSNSGPLVKSLIADGLDVKVLQGKDHAESMLMLEQGRAVAFLEDDILLAAKKAEARTPADYEMLDGGYTKTYYGLMLPKGDDDLKQVVDGSLKEMMASGEFVKVYDKWFTQPIALRGTNLNVPVSEGLRDRIQNPSDNPN</sequence>
<organism evidence="6 7">
    <name type="scientific">Pseudomonas syringae pv. actinidiae</name>
    <dbReference type="NCBI Taxonomy" id="103796"/>
    <lineage>
        <taxon>Bacteria</taxon>
        <taxon>Pseudomonadati</taxon>
        <taxon>Pseudomonadota</taxon>
        <taxon>Gammaproteobacteria</taxon>
        <taxon>Pseudomonadales</taxon>
        <taxon>Pseudomonadaceae</taxon>
        <taxon>Pseudomonas</taxon>
        <taxon>Pseudomonas syringae</taxon>
    </lineage>
</organism>
<accession>A0A2V0QGG5</accession>
<dbReference type="SUPFAM" id="SSF53850">
    <property type="entry name" value="Periplasmic binding protein-like II"/>
    <property type="match status" value="1"/>
</dbReference>
<dbReference type="GO" id="GO:0005576">
    <property type="term" value="C:extracellular region"/>
    <property type="evidence" value="ECO:0007669"/>
    <property type="project" value="TreeGrafter"/>
</dbReference>
<dbReference type="GO" id="GO:0006865">
    <property type="term" value="P:amino acid transport"/>
    <property type="evidence" value="ECO:0007669"/>
    <property type="project" value="TreeGrafter"/>
</dbReference>
<dbReference type="Proteomes" id="UP000247480">
    <property type="component" value="Unassembled WGS sequence"/>
</dbReference>
<dbReference type="PANTHER" id="PTHR30085:SF2">
    <property type="entry name" value="GLUTAMATE_ASPARTATE IMPORT SOLUTE-BINDING PROTEIN"/>
    <property type="match status" value="1"/>
</dbReference>
<evidence type="ECO:0000256" key="3">
    <source>
        <dbReference type="ARBA" id="ARBA00022729"/>
    </source>
</evidence>
<evidence type="ECO:0000256" key="1">
    <source>
        <dbReference type="ARBA" id="ARBA00010333"/>
    </source>
</evidence>
<feature type="domain" description="Solute-binding protein family 3/N-terminal" evidence="5">
    <location>
        <begin position="38"/>
        <end position="269"/>
    </location>
</feature>
<keyword evidence="2" id="KW-0813">Transport</keyword>
<dbReference type="CDD" id="cd13688">
    <property type="entry name" value="PBP2_GltI_DEBP"/>
    <property type="match status" value="1"/>
</dbReference>
<evidence type="ECO:0000259" key="5">
    <source>
        <dbReference type="SMART" id="SM00062"/>
    </source>
</evidence>
<feature type="chain" id="PRO_5016133579" description="Solute-binding protein family 3/N-terminal domain-containing protein" evidence="4">
    <location>
        <begin position="25"/>
        <end position="297"/>
    </location>
</feature>
<reference evidence="6 7" key="1">
    <citation type="submission" date="2018-04" db="EMBL/GenBank/DDBJ databases">
        <title>Draft genome sequence of Pseudomonas syringae pv. actinidiae biovar 1 strains isolated from kiwifruit in Kagawa prefecture.</title>
        <authorList>
            <person name="Tabuchi M."/>
            <person name="Saito M."/>
            <person name="Fujiwara S."/>
            <person name="Sasa N."/>
            <person name="Akimitsu K."/>
            <person name="Gomi K."/>
            <person name="Konishi-Sugita S."/>
            <person name="Hamano K."/>
            <person name="Kataoka I."/>
        </authorList>
    </citation>
    <scope>NUCLEOTIDE SEQUENCE [LARGE SCALE GENOMIC DNA]</scope>
    <source>
        <strain evidence="6 7">MAFF212206</strain>
    </source>
</reference>